<dbReference type="GO" id="GO:1990904">
    <property type="term" value="C:ribonucleoprotein complex"/>
    <property type="evidence" value="ECO:0007669"/>
    <property type="project" value="UniProtKB-KW"/>
</dbReference>
<dbReference type="GO" id="GO:0005840">
    <property type="term" value="C:ribosome"/>
    <property type="evidence" value="ECO:0007669"/>
    <property type="project" value="UniProtKB-KW"/>
</dbReference>
<dbReference type="InterPro" id="IPR021137">
    <property type="entry name" value="Ribosomal_bL35-like"/>
</dbReference>
<reference evidence="4" key="1">
    <citation type="submission" date="2023-05" db="EMBL/GenBank/DDBJ databases">
        <title>Nepenthes gracilis genome sequencing.</title>
        <authorList>
            <person name="Fukushima K."/>
        </authorList>
    </citation>
    <scope>NUCLEOTIDE SEQUENCE</scope>
    <source>
        <strain evidence="4">SING2019-196</strain>
    </source>
</reference>
<comment type="similarity">
    <text evidence="1">Belongs to the bacterial ribosomal protein bL35 family.</text>
</comment>
<keyword evidence="2" id="KW-0689">Ribosomal protein</keyword>
<sequence length="163" mass="18973">MQRWRAKVRSLFLNSAIPRPSPSGPQINRLVLSSESPRTFAVIYSNFKPLITSLISATHTLPRNDFGYSHSSLYVRHFSATSKEKKWKKMTPETSKVKKIKMKTYSSYKGRFRTLNDGSIRRWREGKRHNAHLKSKKAKRRLRRPAIVPLAYAKVMKKLHFCG</sequence>
<dbReference type="SUPFAM" id="SSF143034">
    <property type="entry name" value="L35p-like"/>
    <property type="match status" value="1"/>
</dbReference>
<dbReference type="PANTHER" id="PTHR36400">
    <property type="entry name" value="RIBOSOMAL PROTEIN L35"/>
    <property type="match status" value="1"/>
</dbReference>
<dbReference type="GO" id="GO:0006412">
    <property type="term" value="P:translation"/>
    <property type="evidence" value="ECO:0007669"/>
    <property type="project" value="InterPro"/>
</dbReference>
<dbReference type="InterPro" id="IPR037229">
    <property type="entry name" value="Ribosomal_bL35_sf"/>
</dbReference>
<comment type="caution">
    <text evidence="4">The sequence shown here is derived from an EMBL/GenBank/DDBJ whole genome shotgun (WGS) entry which is preliminary data.</text>
</comment>
<evidence type="ECO:0000256" key="1">
    <source>
        <dbReference type="ARBA" id="ARBA00006598"/>
    </source>
</evidence>
<dbReference type="Pfam" id="PF01632">
    <property type="entry name" value="Ribosomal_L35p"/>
    <property type="match status" value="1"/>
</dbReference>
<evidence type="ECO:0008006" key="6">
    <source>
        <dbReference type="Google" id="ProtNLM"/>
    </source>
</evidence>
<proteinExistence type="inferred from homology"/>
<dbReference type="AlphaFoldDB" id="A0AAD3XLW1"/>
<evidence type="ECO:0000313" key="4">
    <source>
        <dbReference type="EMBL" id="GMH09165.1"/>
    </source>
</evidence>
<dbReference type="GO" id="GO:0003735">
    <property type="term" value="F:structural constituent of ribosome"/>
    <property type="evidence" value="ECO:0007669"/>
    <property type="project" value="InterPro"/>
</dbReference>
<dbReference type="Gene3D" id="4.10.410.60">
    <property type="match status" value="1"/>
</dbReference>
<organism evidence="4 5">
    <name type="scientific">Nepenthes gracilis</name>
    <name type="common">Slender pitcher plant</name>
    <dbReference type="NCBI Taxonomy" id="150966"/>
    <lineage>
        <taxon>Eukaryota</taxon>
        <taxon>Viridiplantae</taxon>
        <taxon>Streptophyta</taxon>
        <taxon>Embryophyta</taxon>
        <taxon>Tracheophyta</taxon>
        <taxon>Spermatophyta</taxon>
        <taxon>Magnoliopsida</taxon>
        <taxon>eudicotyledons</taxon>
        <taxon>Gunneridae</taxon>
        <taxon>Pentapetalae</taxon>
        <taxon>Caryophyllales</taxon>
        <taxon>Nepenthaceae</taxon>
        <taxon>Nepenthes</taxon>
    </lineage>
</organism>
<dbReference type="Proteomes" id="UP001279734">
    <property type="component" value="Unassembled WGS sequence"/>
</dbReference>
<accession>A0AAD3XLW1</accession>
<evidence type="ECO:0000313" key="5">
    <source>
        <dbReference type="Proteomes" id="UP001279734"/>
    </source>
</evidence>
<keyword evidence="3" id="KW-0687">Ribonucleoprotein</keyword>
<keyword evidence="5" id="KW-1185">Reference proteome</keyword>
<gene>
    <name evidence="4" type="ORF">Nepgr_011005</name>
</gene>
<evidence type="ECO:0000256" key="3">
    <source>
        <dbReference type="ARBA" id="ARBA00023274"/>
    </source>
</evidence>
<dbReference type="EMBL" id="BSYO01000009">
    <property type="protein sequence ID" value="GMH09165.1"/>
    <property type="molecule type" value="Genomic_DNA"/>
</dbReference>
<evidence type="ECO:0000256" key="2">
    <source>
        <dbReference type="ARBA" id="ARBA00022980"/>
    </source>
</evidence>
<dbReference type="PANTHER" id="PTHR36400:SF1">
    <property type="entry name" value="RIBOSOMAL PROTEIN L35"/>
    <property type="match status" value="1"/>
</dbReference>
<protein>
    <recommendedName>
        <fullName evidence="6">50S ribosomal protein L35</fullName>
    </recommendedName>
</protein>
<name>A0AAD3XLW1_NEPGR</name>